<organism evidence="1 2">
    <name type="scientific">Racocetra persica</name>
    <dbReference type="NCBI Taxonomy" id="160502"/>
    <lineage>
        <taxon>Eukaryota</taxon>
        <taxon>Fungi</taxon>
        <taxon>Fungi incertae sedis</taxon>
        <taxon>Mucoromycota</taxon>
        <taxon>Glomeromycotina</taxon>
        <taxon>Glomeromycetes</taxon>
        <taxon>Diversisporales</taxon>
        <taxon>Gigasporaceae</taxon>
        <taxon>Racocetra</taxon>
    </lineage>
</organism>
<evidence type="ECO:0000313" key="2">
    <source>
        <dbReference type="Proteomes" id="UP000789920"/>
    </source>
</evidence>
<gene>
    <name evidence="1" type="ORF">RPERSI_LOCUS34791</name>
</gene>
<name>A0ACA9SSZ2_9GLOM</name>
<reference evidence="1" key="1">
    <citation type="submission" date="2021-06" db="EMBL/GenBank/DDBJ databases">
        <authorList>
            <person name="Kallberg Y."/>
            <person name="Tangrot J."/>
            <person name="Rosling A."/>
        </authorList>
    </citation>
    <scope>NUCLEOTIDE SEQUENCE</scope>
    <source>
        <strain evidence="1">MA461A</strain>
    </source>
</reference>
<dbReference type="Proteomes" id="UP000789920">
    <property type="component" value="Unassembled WGS sequence"/>
</dbReference>
<keyword evidence="2" id="KW-1185">Reference proteome</keyword>
<accession>A0ACA9SSZ2</accession>
<dbReference type="EMBL" id="CAJVQC010157483">
    <property type="protein sequence ID" value="CAG8847757.1"/>
    <property type="molecule type" value="Genomic_DNA"/>
</dbReference>
<feature type="non-terminal residue" evidence="1">
    <location>
        <position position="122"/>
    </location>
</feature>
<proteinExistence type="predicted"/>
<protein>
    <submittedName>
        <fullName evidence="1">34378_t:CDS:1</fullName>
    </submittedName>
</protein>
<evidence type="ECO:0000313" key="1">
    <source>
        <dbReference type="EMBL" id="CAG8847757.1"/>
    </source>
</evidence>
<feature type="non-terminal residue" evidence="1">
    <location>
        <position position="1"/>
    </location>
</feature>
<comment type="caution">
    <text evidence="1">The sequence shown here is derived from an EMBL/GenBank/DDBJ whole genome shotgun (WGS) entry which is preliminary data.</text>
</comment>
<sequence length="122" mass="13563">QIKKELKDFSQLVNQAESELQNIQKEIGGLNKTIEELNAIEKELKNVTANLAELNKTGKELERTGENIKGSLDDLGEIKEKIDKLVKLEIPLAELEKTIDQEGGEIAKALKEKIGGIIDKIN</sequence>